<organism evidence="11 12">
    <name type="scientific">Eschrichtius robustus</name>
    <name type="common">California gray whale</name>
    <name type="synonym">Eschrichtius gibbosus</name>
    <dbReference type="NCBI Taxonomy" id="9764"/>
    <lineage>
        <taxon>Eukaryota</taxon>
        <taxon>Metazoa</taxon>
        <taxon>Chordata</taxon>
        <taxon>Craniata</taxon>
        <taxon>Vertebrata</taxon>
        <taxon>Euteleostomi</taxon>
        <taxon>Mammalia</taxon>
        <taxon>Eutheria</taxon>
        <taxon>Laurasiatheria</taxon>
        <taxon>Artiodactyla</taxon>
        <taxon>Whippomorpha</taxon>
        <taxon>Cetacea</taxon>
        <taxon>Mysticeti</taxon>
        <taxon>Eschrichtiidae</taxon>
        <taxon>Eschrichtius</taxon>
    </lineage>
</organism>
<protein>
    <recommendedName>
        <fullName evidence="6">Diphthamide biosynthesis protein 3</fullName>
    </recommendedName>
    <alternativeName>
        <fullName evidence="7">CSL-type zinc finger-containing protein 2</fullName>
    </alternativeName>
</protein>
<sequence length="83" mass="9477">MMAVFHNEVEIEDFQYEKDSERYSYPCPCGGNFCITWEDLTNGEDMVKCPSCSLIIKVIYDKDQLTCGETVPAPSTSKKLVKR</sequence>
<dbReference type="PANTHER" id="PTHR21454:SF31">
    <property type="entry name" value="DIPHTHAMIDE BIOSYNTHESIS PROTEIN 3"/>
    <property type="match status" value="1"/>
</dbReference>
<gene>
    <name evidence="11" type="ORF">J1605_007425</name>
</gene>
<evidence type="ECO:0000256" key="6">
    <source>
        <dbReference type="ARBA" id="ARBA00041070"/>
    </source>
</evidence>
<evidence type="ECO:0000256" key="8">
    <source>
        <dbReference type="ARBA" id="ARBA00046426"/>
    </source>
</evidence>
<evidence type="ECO:0000256" key="1">
    <source>
        <dbReference type="ARBA" id="ARBA00005156"/>
    </source>
</evidence>
<dbReference type="Pfam" id="PF05207">
    <property type="entry name" value="Zn_ribbon_CSL"/>
    <property type="match status" value="1"/>
</dbReference>
<evidence type="ECO:0000256" key="4">
    <source>
        <dbReference type="ARBA" id="ARBA00024032"/>
    </source>
</evidence>
<evidence type="ECO:0000256" key="2">
    <source>
        <dbReference type="ARBA" id="ARBA00022723"/>
    </source>
</evidence>
<keyword evidence="2" id="KW-0479">Metal-binding</keyword>
<evidence type="ECO:0000259" key="10">
    <source>
        <dbReference type="PROSITE" id="PS51074"/>
    </source>
</evidence>
<evidence type="ECO:0000256" key="3">
    <source>
        <dbReference type="ARBA" id="ARBA00023004"/>
    </source>
</evidence>
<keyword evidence="3" id="KW-0408">Iron</keyword>
<dbReference type="AlphaFoldDB" id="A0AB34H329"/>
<reference evidence="11 12" key="1">
    <citation type="submission" date="2022-11" db="EMBL/GenBank/DDBJ databases">
        <title>Whole genome sequence of Eschrichtius robustus ER-17-0199.</title>
        <authorList>
            <person name="Bruniche-Olsen A."/>
            <person name="Black A.N."/>
            <person name="Fields C.J."/>
            <person name="Walden K."/>
            <person name="Dewoody J.A."/>
        </authorList>
    </citation>
    <scope>NUCLEOTIDE SEQUENCE [LARGE SCALE GENOMIC DNA]</scope>
    <source>
        <strain evidence="11">ER-17-0199</strain>
        <tissue evidence="11">Blubber</tissue>
    </source>
</reference>
<dbReference type="PROSITE" id="PS51074">
    <property type="entry name" value="DPH_MB"/>
    <property type="match status" value="1"/>
</dbReference>
<proteinExistence type="inferred from homology"/>
<dbReference type="Gene3D" id="3.10.660.10">
    <property type="entry name" value="DPH Zinc finger"/>
    <property type="match status" value="1"/>
</dbReference>
<dbReference type="InterPro" id="IPR036671">
    <property type="entry name" value="DPH_MB_sf"/>
</dbReference>
<comment type="pathway">
    <text evidence="1">Protein modification; peptidyl-diphthamide biosynthesis.</text>
</comment>
<comment type="caution">
    <text evidence="11">The sequence shown here is derived from an EMBL/GenBank/DDBJ whole genome shotgun (WGS) entry which is preliminary data.</text>
</comment>
<dbReference type="GO" id="GO:0017183">
    <property type="term" value="P:protein histidyl modification to diphthamide"/>
    <property type="evidence" value="ECO:0007669"/>
    <property type="project" value="InterPro"/>
</dbReference>
<evidence type="ECO:0000256" key="9">
    <source>
        <dbReference type="ARBA" id="ARBA00048125"/>
    </source>
</evidence>
<evidence type="ECO:0000256" key="5">
    <source>
        <dbReference type="ARBA" id="ARBA00036267"/>
    </source>
</evidence>
<dbReference type="PANTHER" id="PTHR21454">
    <property type="entry name" value="DPH3 HOMOLOG-RELATED"/>
    <property type="match status" value="1"/>
</dbReference>
<dbReference type="Proteomes" id="UP001159641">
    <property type="component" value="Unassembled WGS sequence"/>
</dbReference>
<dbReference type="FunFam" id="3.10.660.10:FF:000001">
    <property type="entry name" value="Diphthamide biosynthesis 3"/>
    <property type="match status" value="1"/>
</dbReference>
<dbReference type="InterPro" id="IPR044248">
    <property type="entry name" value="DPH3/4-like"/>
</dbReference>
<dbReference type="SUPFAM" id="SSF144217">
    <property type="entry name" value="CSL zinc finger"/>
    <property type="match status" value="1"/>
</dbReference>
<dbReference type="InterPro" id="IPR007872">
    <property type="entry name" value="DPH_MB_dom"/>
</dbReference>
<comment type="similarity">
    <text evidence="4">Belongs to the DPH3 family.</text>
</comment>
<evidence type="ECO:0000256" key="7">
    <source>
        <dbReference type="ARBA" id="ARBA00041904"/>
    </source>
</evidence>
<dbReference type="EMBL" id="JAIQCJ010002020">
    <property type="protein sequence ID" value="KAJ8785315.1"/>
    <property type="molecule type" value="Genomic_DNA"/>
</dbReference>
<evidence type="ECO:0000313" key="12">
    <source>
        <dbReference type="Proteomes" id="UP001159641"/>
    </source>
</evidence>
<feature type="domain" description="DPH-type MB" evidence="10">
    <location>
        <begin position="5"/>
        <end position="61"/>
    </location>
</feature>
<name>A0AB34H329_ESCRO</name>
<comment type="catalytic activity">
    <reaction evidence="9">
        <text>2 [3Fe-4S](0)-[protein] + 2 Fe(2+)-[Dph3] + NADH = 2 [4Fe-4S](1+)-[protein] + 2 [Dph3] + NAD(+) + H(+)</text>
        <dbReference type="Rhea" id="RHEA:71239"/>
        <dbReference type="Rhea" id="RHEA-COMP:17997"/>
        <dbReference type="Rhea" id="RHEA-COMP:17998"/>
        <dbReference type="Rhea" id="RHEA-COMP:18001"/>
        <dbReference type="Rhea" id="RHEA-COMP:18002"/>
        <dbReference type="ChEBI" id="CHEBI:15378"/>
        <dbReference type="ChEBI" id="CHEBI:29033"/>
        <dbReference type="ChEBI" id="CHEBI:33723"/>
        <dbReference type="ChEBI" id="CHEBI:47402"/>
        <dbReference type="ChEBI" id="CHEBI:57540"/>
        <dbReference type="ChEBI" id="CHEBI:57945"/>
        <dbReference type="ChEBI" id="CHEBI:83228"/>
    </reaction>
</comment>
<accession>A0AB34H329</accession>
<evidence type="ECO:0000313" key="11">
    <source>
        <dbReference type="EMBL" id="KAJ8785315.1"/>
    </source>
</evidence>
<comment type="catalytic activity">
    <reaction evidence="5">
        <text>[3Fe-4S](1+)-[protein] + Fe(2+)-[Dph3] = [3Fe-4S](0)-[protein] + Fe(3+)-[Dph3]</text>
        <dbReference type="Rhea" id="RHEA:71235"/>
        <dbReference type="Rhea" id="RHEA-COMP:17996"/>
        <dbReference type="Rhea" id="RHEA-COMP:17997"/>
        <dbReference type="Rhea" id="RHEA-COMP:18002"/>
        <dbReference type="Rhea" id="RHEA-COMP:18003"/>
        <dbReference type="ChEBI" id="CHEBI:29033"/>
        <dbReference type="ChEBI" id="CHEBI:29034"/>
        <dbReference type="ChEBI" id="CHEBI:33751"/>
        <dbReference type="ChEBI" id="CHEBI:47402"/>
        <dbReference type="ChEBI" id="CHEBI:83228"/>
    </reaction>
</comment>
<comment type="subunit">
    <text evidence="8">Component of the 2-(3-amino-3-carboxypropyl)histidine synthase complex composed of DPH1, DPH2, DPH3 and a NADH-dependent reductase. Interacts with SERGEF.</text>
</comment>
<dbReference type="GO" id="GO:0046872">
    <property type="term" value="F:metal ion binding"/>
    <property type="evidence" value="ECO:0007669"/>
    <property type="project" value="UniProtKB-KW"/>
</dbReference>
<keyword evidence="12" id="KW-1185">Reference proteome</keyword>